<reference evidence="1 2" key="1">
    <citation type="journal article" date="2019" name="Nat. Ecol. Evol.">
        <title>Megaphylogeny resolves global patterns of mushroom evolution.</title>
        <authorList>
            <person name="Varga T."/>
            <person name="Krizsan K."/>
            <person name="Foldi C."/>
            <person name="Dima B."/>
            <person name="Sanchez-Garcia M."/>
            <person name="Sanchez-Ramirez S."/>
            <person name="Szollosi G.J."/>
            <person name="Szarkandi J.G."/>
            <person name="Papp V."/>
            <person name="Albert L."/>
            <person name="Andreopoulos W."/>
            <person name="Angelini C."/>
            <person name="Antonin V."/>
            <person name="Barry K.W."/>
            <person name="Bougher N.L."/>
            <person name="Buchanan P."/>
            <person name="Buyck B."/>
            <person name="Bense V."/>
            <person name="Catcheside P."/>
            <person name="Chovatia M."/>
            <person name="Cooper J."/>
            <person name="Damon W."/>
            <person name="Desjardin D."/>
            <person name="Finy P."/>
            <person name="Geml J."/>
            <person name="Haridas S."/>
            <person name="Hughes K."/>
            <person name="Justo A."/>
            <person name="Karasinski D."/>
            <person name="Kautmanova I."/>
            <person name="Kiss B."/>
            <person name="Kocsube S."/>
            <person name="Kotiranta H."/>
            <person name="LaButti K.M."/>
            <person name="Lechner B.E."/>
            <person name="Liimatainen K."/>
            <person name="Lipzen A."/>
            <person name="Lukacs Z."/>
            <person name="Mihaltcheva S."/>
            <person name="Morgado L.N."/>
            <person name="Niskanen T."/>
            <person name="Noordeloos M.E."/>
            <person name="Ohm R.A."/>
            <person name="Ortiz-Santana B."/>
            <person name="Ovrebo C."/>
            <person name="Racz N."/>
            <person name="Riley R."/>
            <person name="Savchenko A."/>
            <person name="Shiryaev A."/>
            <person name="Soop K."/>
            <person name="Spirin V."/>
            <person name="Szebenyi C."/>
            <person name="Tomsovsky M."/>
            <person name="Tulloss R.E."/>
            <person name="Uehling J."/>
            <person name="Grigoriev I.V."/>
            <person name="Vagvolgyi C."/>
            <person name="Papp T."/>
            <person name="Martin F.M."/>
            <person name="Miettinen O."/>
            <person name="Hibbett D.S."/>
            <person name="Nagy L.G."/>
        </authorList>
    </citation>
    <scope>NUCLEOTIDE SEQUENCE [LARGE SCALE GENOMIC DNA]</scope>
    <source>
        <strain evidence="1 2">NL-1719</strain>
    </source>
</reference>
<dbReference type="EMBL" id="ML208270">
    <property type="protein sequence ID" value="TFK74117.1"/>
    <property type="molecule type" value="Genomic_DNA"/>
</dbReference>
<keyword evidence="2" id="KW-1185">Reference proteome</keyword>
<name>A0ACD3B968_9AGAR</name>
<protein>
    <submittedName>
        <fullName evidence="1">Uncharacterized protein</fullName>
    </submittedName>
</protein>
<organism evidence="1 2">
    <name type="scientific">Pluteus cervinus</name>
    <dbReference type="NCBI Taxonomy" id="181527"/>
    <lineage>
        <taxon>Eukaryota</taxon>
        <taxon>Fungi</taxon>
        <taxon>Dikarya</taxon>
        <taxon>Basidiomycota</taxon>
        <taxon>Agaricomycotina</taxon>
        <taxon>Agaricomycetes</taxon>
        <taxon>Agaricomycetidae</taxon>
        <taxon>Agaricales</taxon>
        <taxon>Pluteineae</taxon>
        <taxon>Pluteaceae</taxon>
        <taxon>Pluteus</taxon>
    </lineage>
</organism>
<evidence type="ECO:0000313" key="2">
    <source>
        <dbReference type="Proteomes" id="UP000308600"/>
    </source>
</evidence>
<accession>A0ACD3B968</accession>
<sequence>MHGLALPPPYTSTSISADSRLSDTSNSYDAFLQEPPSYKNFSSHRLITDWSGRSTKEFTYALKSGNRRPWASLILCADASRSSSIPTYTEGECITGSVVLNTQEGDPVQAIDIIVQGQVITGTRAQDTYTFLNHPVTIWNKSMGDMRSSSREDFTNDESCWDFCIGLPSQVEVTNSRNSSRVFRLPSAFLEHCAQACIQYTLVVNFTRSRLRTNKQLAAIFGYIQITRPSPGPYIPGQITNQGDSELRPPDVDSHRWQTLSPIFIRGMGVGEQSIMLKCTLSLAKPLCYTRGTVIPCAMTIEAVDSGSTPEYCLANSRQAIALMLRRTIEYSSRSNYLFDKSESRTVVDHIETAVWGPTTTSQTTDGQSQHQYLGEIPLKNKLAPSSAIGHLSIKYLVSIFAFEDAALKSNTAITKPLLEYPVVIATSFGKGPRRRSFIPQDGSTPLPQLIYMPGAG</sequence>
<gene>
    <name evidence="1" type="ORF">BDN72DRAFT_833826</name>
</gene>
<evidence type="ECO:0000313" key="1">
    <source>
        <dbReference type="EMBL" id="TFK74117.1"/>
    </source>
</evidence>
<proteinExistence type="predicted"/>
<dbReference type="Proteomes" id="UP000308600">
    <property type="component" value="Unassembled WGS sequence"/>
</dbReference>